<keyword evidence="4" id="KW-1185">Reference proteome</keyword>
<keyword evidence="2 3" id="KW-0449">Lipoprotein</keyword>
<dbReference type="GO" id="GO:0005886">
    <property type="term" value="C:plasma membrane"/>
    <property type="evidence" value="ECO:0007669"/>
    <property type="project" value="UniProtKB-SubCell"/>
</dbReference>
<organism evidence="3 4">
    <name type="scientific">Acidovorax ebreus (strain TPSY)</name>
    <name type="common">Diaphorobacter sp. (strain TPSY)</name>
    <dbReference type="NCBI Taxonomy" id="535289"/>
    <lineage>
        <taxon>Bacteria</taxon>
        <taxon>Pseudomonadati</taxon>
        <taxon>Pseudomonadota</taxon>
        <taxon>Betaproteobacteria</taxon>
        <taxon>Burkholderiales</taxon>
        <taxon>Comamonadaceae</taxon>
        <taxon>Diaphorobacter</taxon>
    </lineage>
</organism>
<dbReference type="GeneID" id="84683169"/>
<dbReference type="Gene3D" id="1.20.1600.10">
    <property type="entry name" value="Outer membrane efflux proteins (OEP)"/>
    <property type="match status" value="1"/>
</dbReference>
<evidence type="ECO:0000256" key="2">
    <source>
        <dbReference type="RuleBase" id="RU362097"/>
    </source>
</evidence>
<dbReference type="InterPro" id="IPR003423">
    <property type="entry name" value="OMP_efflux"/>
</dbReference>
<comment type="subcellular location">
    <subcellularLocation>
        <location evidence="2">Cell membrane</location>
        <topology evidence="2">Lipid-anchor</topology>
    </subcellularLocation>
</comment>
<dbReference type="Pfam" id="PF02321">
    <property type="entry name" value="OEP"/>
    <property type="match status" value="2"/>
</dbReference>
<evidence type="ECO:0000313" key="3">
    <source>
        <dbReference type="EMBL" id="ACM31800.1"/>
    </source>
</evidence>
<keyword evidence="2" id="KW-0472">Membrane</keyword>
<keyword evidence="2" id="KW-0564">Palmitate</keyword>
<proteinExistence type="inferred from homology"/>
<dbReference type="SUPFAM" id="SSF56954">
    <property type="entry name" value="Outer membrane efflux proteins (OEP)"/>
    <property type="match status" value="1"/>
</dbReference>
<dbReference type="PANTHER" id="PTHR30203">
    <property type="entry name" value="OUTER MEMBRANE CATION EFFLUX PROTEIN"/>
    <property type="match status" value="1"/>
</dbReference>
<reference evidence="3 4" key="1">
    <citation type="journal article" date="2010" name="J. Bacteriol.">
        <title>Completed genome sequence of the anaerobic iron-oxidizing bacterium Acidovorax ebreus strain TPSY.</title>
        <authorList>
            <person name="Byrne-Bailey K.G."/>
            <person name="Weber K.A."/>
            <person name="Chair A.H."/>
            <person name="Bose S."/>
            <person name="Knox T."/>
            <person name="Spanbauer T.L."/>
            <person name="Chertkov O."/>
            <person name="Coates J.D."/>
        </authorList>
    </citation>
    <scope>NUCLEOTIDE SEQUENCE [LARGE SCALE GENOMIC DNA]</scope>
    <source>
        <strain evidence="3 4">TPSY</strain>
    </source>
</reference>
<sequence>MQSHTLNRARPARALSPLLAAALVAGCSFIPTYERPAAPVPQAYPLAGAESTTSARAAADIDWKEYFTDPRLQRLIGMALGNNRDLRVAMLNVEQARAQFQIQRANQFPTVNAIASGTRQPSATTGSYANQFQVGLGISAWEIDFFGRVAALKEQALAQYLATDEARKSAQISLVAAVASGWLTLMADEELLDISRRTLETRDESVKLTRLRLENGVSSELDNRQAESLAQAARATYAQQQRQRMLDENALVLLLGQPLPDDIRASLPSSRLADATPMQALPAGLPSDLLVRRPDVRMAEQQLIGANANIGAARAAFFPRISLTAQFGTVSDELSGLFKSGSWAFSLAPQLALPIFDAGRNQAGLESARAGREIAVAQYEKSIQTAFREVSDALAGQATLQEQVDAQRAQAQADAKRFELSDLRYRNGVASYLDLLDAQRSLFATQQSLVVTRLQQLQNQVTLYKVLGGGWTAPAEETPRS</sequence>
<name>A0A9J9Q767_ACIET</name>
<dbReference type="KEGG" id="dia:Dtpsy_0316"/>
<dbReference type="PANTHER" id="PTHR30203:SF32">
    <property type="entry name" value="CATION EFFLUX SYSTEM PROTEIN CUSC"/>
    <property type="match status" value="1"/>
</dbReference>
<dbReference type="AlphaFoldDB" id="A0A9J9Q767"/>
<gene>
    <name evidence="3" type="ordered locus">Dtpsy_0316</name>
</gene>
<dbReference type="NCBIfam" id="TIGR01845">
    <property type="entry name" value="outer_NodT"/>
    <property type="match status" value="1"/>
</dbReference>
<protein>
    <submittedName>
        <fullName evidence="3">RND efflux system, outer membrane lipoprotein, NodT family</fullName>
    </submittedName>
</protein>
<evidence type="ECO:0000313" key="4">
    <source>
        <dbReference type="Proteomes" id="UP000000450"/>
    </source>
</evidence>
<comment type="similarity">
    <text evidence="1 2">Belongs to the outer membrane factor (OMF) (TC 1.B.17) family.</text>
</comment>
<evidence type="ECO:0000256" key="1">
    <source>
        <dbReference type="ARBA" id="ARBA00007613"/>
    </source>
</evidence>
<dbReference type="Proteomes" id="UP000000450">
    <property type="component" value="Chromosome"/>
</dbReference>
<accession>A0A9J9Q767</accession>
<dbReference type="EMBL" id="CP001392">
    <property type="protein sequence ID" value="ACM31800.1"/>
    <property type="molecule type" value="Genomic_DNA"/>
</dbReference>
<dbReference type="InterPro" id="IPR010131">
    <property type="entry name" value="MdtP/NodT-like"/>
</dbReference>
<keyword evidence="2" id="KW-1134">Transmembrane beta strand</keyword>
<dbReference type="RefSeq" id="WP_012655388.1">
    <property type="nucleotide sequence ID" value="NC_011992.1"/>
</dbReference>
<keyword evidence="2" id="KW-0812">Transmembrane</keyword>
<dbReference type="Gene3D" id="2.20.200.10">
    <property type="entry name" value="Outer membrane efflux proteins (OEP)"/>
    <property type="match status" value="1"/>
</dbReference>
<dbReference type="GO" id="GO:0015562">
    <property type="term" value="F:efflux transmembrane transporter activity"/>
    <property type="evidence" value="ECO:0007669"/>
    <property type="project" value="InterPro"/>
</dbReference>